<dbReference type="InterPro" id="IPR036615">
    <property type="entry name" value="Mur_ligase_C_dom_sf"/>
</dbReference>
<keyword evidence="11 14" id="KW-0131">Cell cycle</keyword>
<evidence type="ECO:0000313" key="18">
    <source>
        <dbReference type="EMBL" id="QNM08383.1"/>
    </source>
</evidence>
<dbReference type="PANTHER" id="PTHR43445">
    <property type="entry name" value="UDP-N-ACETYLMURAMATE--L-ALANINE LIGASE-RELATED"/>
    <property type="match status" value="1"/>
</dbReference>
<keyword evidence="4 14" id="KW-0963">Cytoplasm</keyword>
<reference evidence="18 19" key="1">
    <citation type="submission" date="2020-08" db="EMBL/GenBank/DDBJ databases">
        <authorList>
            <person name="Liu C."/>
            <person name="Sun Q."/>
        </authorList>
    </citation>
    <scope>NUCLEOTIDE SEQUENCE [LARGE SCALE GENOMIC DNA]</scope>
    <source>
        <strain evidence="18 19">NSJ-29</strain>
    </source>
</reference>
<keyword evidence="12 14" id="KW-0961">Cell wall biogenesis/degradation</keyword>
<sequence length="459" mass="50214">MYTINFEKPIHIHFIGIGGISMSGLAEILLEEGFTISGSDSRESDLTRRLADSGAHIIYGQSAANITDDIDVVVYTAAIHPDNPEFTCASVKGLPMLTRAQLLGQIMKNYQIPIAVSGTHGKTTTTSMASHILMEAGCDPTISVGGILPSIGGNIRVGQSETFITEACEYTNSFLSFFPKISLILNIDADHLDFFKDIDDIRHSFREFARLLPEDGTLIINADTPCYETITNGLSCQVITYSLKAEADYTACGIEYDEFGHPSFTALCHGEPIGKFSLHIPGIHNVSNALASIALATRLGITPELIQKGFSTFYGTDRRFQYKGKVGEVTIIDDYAHHPTEIRATLNAARNYPHKTIWCVFQPHTYTRTKALLPEFAEALTLADKVVLADIYAAREKNTIGISSADLQLKIQESGTECHYFPTFDEIENFLLKNCSPGDLLITMGAGDVVKIGETLLGK</sequence>
<dbReference type="SUPFAM" id="SSF51984">
    <property type="entry name" value="MurCD N-terminal domain"/>
    <property type="match status" value="1"/>
</dbReference>
<dbReference type="SUPFAM" id="SSF53244">
    <property type="entry name" value="MurD-like peptide ligases, peptide-binding domain"/>
    <property type="match status" value="1"/>
</dbReference>
<dbReference type="Pfam" id="PF01225">
    <property type="entry name" value="Mur_ligase"/>
    <property type="match status" value="1"/>
</dbReference>
<evidence type="ECO:0000256" key="9">
    <source>
        <dbReference type="ARBA" id="ARBA00022960"/>
    </source>
</evidence>
<dbReference type="InterPro" id="IPR036565">
    <property type="entry name" value="Mur-like_cat_sf"/>
</dbReference>
<dbReference type="AlphaFoldDB" id="A0A7G9GC51"/>
<dbReference type="GO" id="GO:0071555">
    <property type="term" value="P:cell wall organization"/>
    <property type="evidence" value="ECO:0007669"/>
    <property type="project" value="UniProtKB-KW"/>
</dbReference>
<dbReference type="EMBL" id="CP060635">
    <property type="protein sequence ID" value="QNM08383.1"/>
    <property type="molecule type" value="Genomic_DNA"/>
</dbReference>
<proteinExistence type="inferred from homology"/>
<evidence type="ECO:0000256" key="4">
    <source>
        <dbReference type="ARBA" id="ARBA00022490"/>
    </source>
</evidence>
<dbReference type="GO" id="GO:0051301">
    <property type="term" value="P:cell division"/>
    <property type="evidence" value="ECO:0007669"/>
    <property type="project" value="UniProtKB-KW"/>
</dbReference>
<dbReference type="InterPro" id="IPR004101">
    <property type="entry name" value="Mur_ligase_C"/>
</dbReference>
<keyword evidence="8 14" id="KW-0067">ATP-binding</keyword>
<evidence type="ECO:0000256" key="3">
    <source>
        <dbReference type="ARBA" id="ARBA00012211"/>
    </source>
</evidence>
<dbReference type="GO" id="GO:0005737">
    <property type="term" value="C:cytoplasm"/>
    <property type="evidence" value="ECO:0007669"/>
    <property type="project" value="UniProtKB-SubCell"/>
</dbReference>
<protein>
    <recommendedName>
        <fullName evidence="3 14">UDP-N-acetylmuramate--L-alanine ligase</fullName>
        <ecNumber evidence="3 14">6.3.2.8</ecNumber>
    </recommendedName>
    <alternativeName>
        <fullName evidence="14">UDP-N-acetylmuramoyl-L-alanine synthetase</fullName>
    </alternativeName>
</protein>
<dbReference type="InterPro" id="IPR013221">
    <property type="entry name" value="Mur_ligase_cen"/>
</dbReference>
<feature type="domain" description="Mur ligase N-terminal catalytic" evidence="15">
    <location>
        <begin position="11"/>
        <end position="110"/>
    </location>
</feature>
<evidence type="ECO:0000256" key="5">
    <source>
        <dbReference type="ARBA" id="ARBA00022598"/>
    </source>
</evidence>
<evidence type="ECO:0000256" key="1">
    <source>
        <dbReference type="ARBA" id="ARBA00004496"/>
    </source>
</evidence>
<evidence type="ECO:0000256" key="8">
    <source>
        <dbReference type="ARBA" id="ARBA00022840"/>
    </source>
</evidence>
<evidence type="ECO:0000256" key="13">
    <source>
        <dbReference type="ARBA" id="ARBA00047833"/>
    </source>
</evidence>
<evidence type="ECO:0000259" key="16">
    <source>
        <dbReference type="Pfam" id="PF02875"/>
    </source>
</evidence>
<evidence type="ECO:0000256" key="2">
    <source>
        <dbReference type="ARBA" id="ARBA00004752"/>
    </source>
</evidence>
<keyword evidence="7 14" id="KW-0547">Nucleotide-binding</keyword>
<dbReference type="Gene3D" id="3.40.1190.10">
    <property type="entry name" value="Mur-like, catalytic domain"/>
    <property type="match status" value="1"/>
</dbReference>
<dbReference type="Proteomes" id="UP000515860">
    <property type="component" value="Chromosome"/>
</dbReference>
<comment type="subcellular location">
    <subcellularLocation>
        <location evidence="1 14">Cytoplasm</location>
    </subcellularLocation>
</comment>
<comment type="similarity">
    <text evidence="14">Belongs to the MurCDEF family.</text>
</comment>
<dbReference type="PANTHER" id="PTHR43445:SF3">
    <property type="entry name" value="UDP-N-ACETYLMURAMATE--L-ALANINE LIGASE"/>
    <property type="match status" value="1"/>
</dbReference>
<dbReference type="GO" id="GO:0008360">
    <property type="term" value="P:regulation of cell shape"/>
    <property type="evidence" value="ECO:0007669"/>
    <property type="project" value="UniProtKB-KW"/>
</dbReference>
<evidence type="ECO:0000256" key="6">
    <source>
        <dbReference type="ARBA" id="ARBA00022618"/>
    </source>
</evidence>
<dbReference type="NCBIfam" id="TIGR01082">
    <property type="entry name" value="murC"/>
    <property type="match status" value="1"/>
</dbReference>
<dbReference type="Gene3D" id="3.40.50.720">
    <property type="entry name" value="NAD(P)-binding Rossmann-like Domain"/>
    <property type="match status" value="1"/>
</dbReference>
<evidence type="ECO:0000313" key="19">
    <source>
        <dbReference type="Proteomes" id="UP000515860"/>
    </source>
</evidence>
<comment type="function">
    <text evidence="14">Cell wall formation.</text>
</comment>
<evidence type="ECO:0000256" key="12">
    <source>
        <dbReference type="ARBA" id="ARBA00023316"/>
    </source>
</evidence>
<evidence type="ECO:0000256" key="11">
    <source>
        <dbReference type="ARBA" id="ARBA00023306"/>
    </source>
</evidence>
<dbReference type="InterPro" id="IPR050061">
    <property type="entry name" value="MurCDEF_pg_biosynth"/>
</dbReference>
<keyword evidence="6 14" id="KW-0132">Cell division</keyword>
<keyword evidence="10 14" id="KW-0573">Peptidoglycan synthesis</keyword>
<dbReference type="Pfam" id="PF08245">
    <property type="entry name" value="Mur_ligase_M"/>
    <property type="match status" value="1"/>
</dbReference>
<feature type="binding site" evidence="14">
    <location>
        <begin position="118"/>
        <end position="124"/>
    </location>
    <ligand>
        <name>ATP</name>
        <dbReference type="ChEBI" id="CHEBI:30616"/>
    </ligand>
</feature>
<keyword evidence="19" id="KW-1185">Reference proteome</keyword>
<evidence type="ECO:0000256" key="14">
    <source>
        <dbReference type="HAMAP-Rule" id="MF_00046"/>
    </source>
</evidence>
<evidence type="ECO:0000259" key="15">
    <source>
        <dbReference type="Pfam" id="PF01225"/>
    </source>
</evidence>
<dbReference type="SUPFAM" id="SSF53623">
    <property type="entry name" value="MurD-like peptide ligases, catalytic domain"/>
    <property type="match status" value="1"/>
</dbReference>
<comment type="pathway">
    <text evidence="2 14">Cell wall biogenesis; peptidoglycan biosynthesis.</text>
</comment>
<evidence type="ECO:0000256" key="10">
    <source>
        <dbReference type="ARBA" id="ARBA00022984"/>
    </source>
</evidence>
<keyword evidence="5 14" id="KW-0436">Ligase</keyword>
<organism evidence="18 19">
    <name type="scientific">Wansuia hejianensis</name>
    <dbReference type="NCBI Taxonomy" id="2763667"/>
    <lineage>
        <taxon>Bacteria</taxon>
        <taxon>Bacillati</taxon>
        <taxon>Bacillota</taxon>
        <taxon>Clostridia</taxon>
        <taxon>Lachnospirales</taxon>
        <taxon>Lachnospiraceae</taxon>
        <taxon>Wansuia</taxon>
    </lineage>
</organism>
<comment type="catalytic activity">
    <reaction evidence="13 14">
        <text>UDP-N-acetyl-alpha-D-muramate + L-alanine + ATP = UDP-N-acetyl-alpha-D-muramoyl-L-alanine + ADP + phosphate + H(+)</text>
        <dbReference type="Rhea" id="RHEA:23372"/>
        <dbReference type="ChEBI" id="CHEBI:15378"/>
        <dbReference type="ChEBI" id="CHEBI:30616"/>
        <dbReference type="ChEBI" id="CHEBI:43474"/>
        <dbReference type="ChEBI" id="CHEBI:57972"/>
        <dbReference type="ChEBI" id="CHEBI:70757"/>
        <dbReference type="ChEBI" id="CHEBI:83898"/>
        <dbReference type="ChEBI" id="CHEBI:456216"/>
        <dbReference type="EC" id="6.3.2.8"/>
    </reaction>
</comment>
<dbReference type="GO" id="GO:0008763">
    <property type="term" value="F:UDP-N-acetylmuramate-L-alanine ligase activity"/>
    <property type="evidence" value="ECO:0007669"/>
    <property type="project" value="UniProtKB-UniRule"/>
</dbReference>
<dbReference type="InterPro" id="IPR005758">
    <property type="entry name" value="UDP-N-AcMur_Ala_ligase_MurC"/>
</dbReference>
<gene>
    <name evidence="14" type="primary">murC</name>
    <name evidence="18" type="ORF">H9Q79_16120</name>
</gene>
<accession>A0A7G9GC51</accession>
<dbReference type="GO" id="GO:0005524">
    <property type="term" value="F:ATP binding"/>
    <property type="evidence" value="ECO:0007669"/>
    <property type="project" value="UniProtKB-UniRule"/>
</dbReference>
<dbReference type="Pfam" id="PF02875">
    <property type="entry name" value="Mur_ligase_C"/>
    <property type="match status" value="1"/>
</dbReference>
<dbReference type="UniPathway" id="UPA00219"/>
<name>A0A7G9GC51_9FIRM</name>
<feature type="domain" description="Mur ligase C-terminal" evidence="16">
    <location>
        <begin position="318"/>
        <end position="447"/>
    </location>
</feature>
<dbReference type="KEGG" id="whj:H9Q79_16120"/>
<feature type="domain" description="Mur ligase central" evidence="17">
    <location>
        <begin position="116"/>
        <end position="296"/>
    </location>
</feature>
<evidence type="ECO:0000256" key="7">
    <source>
        <dbReference type="ARBA" id="ARBA00022741"/>
    </source>
</evidence>
<dbReference type="InterPro" id="IPR000713">
    <property type="entry name" value="Mur_ligase_N"/>
</dbReference>
<evidence type="ECO:0000259" key="17">
    <source>
        <dbReference type="Pfam" id="PF08245"/>
    </source>
</evidence>
<dbReference type="RefSeq" id="WP_249328733.1">
    <property type="nucleotide sequence ID" value="NZ_CP060635.1"/>
</dbReference>
<dbReference type="GO" id="GO:0009252">
    <property type="term" value="P:peptidoglycan biosynthetic process"/>
    <property type="evidence" value="ECO:0007669"/>
    <property type="project" value="UniProtKB-UniRule"/>
</dbReference>
<keyword evidence="9 14" id="KW-0133">Cell shape</keyword>
<dbReference type="HAMAP" id="MF_00046">
    <property type="entry name" value="MurC"/>
    <property type="match status" value="1"/>
</dbReference>
<dbReference type="Gene3D" id="3.90.190.20">
    <property type="entry name" value="Mur ligase, C-terminal domain"/>
    <property type="match status" value="1"/>
</dbReference>
<dbReference type="EC" id="6.3.2.8" evidence="3 14"/>